<gene>
    <name evidence="1" type="ORF">EV420DRAFT_1688896</name>
</gene>
<comment type="caution">
    <text evidence="1">The sequence shown here is derived from an EMBL/GenBank/DDBJ whole genome shotgun (WGS) entry which is preliminary data.</text>
</comment>
<name>A0AA39KAQ2_ARMTA</name>
<dbReference type="RefSeq" id="XP_060329839.1">
    <property type="nucleotide sequence ID" value="XM_060479317.1"/>
</dbReference>
<evidence type="ECO:0000313" key="2">
    <source>
        <dbReference type="Proteomes" id="UP001175211"/>
    </source>
</evidence>
<organism evidence="1 2">
    <name type="scientific">Armillaria tabescens</name>
    <name type="common">Ringless honey mushroom</name>
    <name type="synonym">Agaricus tabescens</name>
    <dbReference type="NCBI Taxonomy" id="1929756"/>
    <lineage>
        <taxon>Eukaryota</taxon>
        <taxon>Fungi</taxon>
        <taxon>Dikarya</taxon>
        <taxon>Basidiomycota</taxon>
        <taxon>Agaricomycotina</taxon>
        <taxon>Agaricomycetes</taxon>
        <taxon>Agaricomycetidae</taxon>
        <taxon>Agaricales</taxon>
        <taxon>Marasmiineae</taxon>
        <taxon>Physalacriaceae</taxon>
        <taxon>Desarmillaria</taxon>
    </lineage>
</organism>
<keyword evidence="2" id="KW-1185">Reference proteome</keyword>
<dbReference type="Proteomes" id="UP001175211">
    <property type="component" value="Unassembled WGS sequence"/>
</dbReference>
<dbReference type="GeneID" id="85362865"/>
<protein>
    <submittedName>
        <fullName evidence="1">Uncharacterized protein</fullName>
    </submittedName>
</protein>
<sequence length="204" mass="23110">MSPIFDHVSLPALKQFEILVKKGHDMVWFGPTEYLRLHDLFRRSQCSLTVLALSTPISIESLLIPLLAQSPTLHKLEIFVRNDIAKDVFKALSRERGMVPNLKEICIAEAPKTLAESCLLEKADQLYAMILSRSDGDGRGPLKKLRVSFDSSRNKHEWMTIPVSPDSRFRNLLRMKVNALNVEVLLDGKYCIIDGRARVSFFGS</sequence>
<reference evidence="1" key="1">
    <citation type="submission" date="2023-06" db="EMBL/GenBank/DDBJ databases">
        <authorList>
            <consortium name="Lawrence Berkeley National Laboratory"/>
            <person name="Ahrendt S."/>
            <person name="Sahu N."/>
            <person name="Indic B."/>
            <person name="Wong-Bajracharya J."/>
            <person name="Merenyi Z."/>
            <person name="Ke H.-M."/>
            <person name="Monk M."/>
            <person name="Kocsube S."/>
            <person name="Drula E."/>
            <person name="Lipzen A."/>
            <person name="Balint B."/>
            <person name="Henrissat B."/>
            <person name="Andreopoulos B."/>
            <person name="Martin F.M."/>
            <person name="Harder C.B."/>
            <person name="Rigling D."/>
            <person name="Ford K.L."/>
            <person name="Foster G.D."/>
            <person name="Pangilinan J."/>
            <person name="Papanicolaou A."/>
            <person name="Barry K."/>
            <person name="LaButti K."/>
            <person name="Viragh M."/>
            <person name="Koriabine M."/>
            <person name="Yan M."/>
            <person name="Riley R."/>
            <person name="Champramary S."/>
            <person name="Plett K.L."/>
            <person name="Tsai I.J."/>
            <person name="Slot J."/>
            <person name="Sipos G."/>
            <person name="Plett J."/>
            <person name="Nagy L.G."/>
            <person name="Grigoriev I.V."/>
        </authorList>
    </citation>
    <scope>NUCLEOTIDE SEQUENCE</scope>
    <source>
        <strain evidence="1">CCBAS 213</strain>
    </source>
</reference>
<accession>A0AA39KAQ2</accession>
<evidence type="ECO:0000313" key="1">
    <source>
        <dbReference type="EMBL" id="KAK0457527.1"/>
    </source>
</evidence>
<dbReference type="AlphaFoldDB" id="A0AA39KAQ2"/>
<dbReference type="EMBL" id="JAUEPS010000021">
    <property type="protein sequence ID" value="KAK0457527.1"/>
    <property type="molecule type" value="Genomic_DNA"/>
</dbReference>
<proteinExistence type="predicted"/>